<protein>
    <recommendedName>
        <fullName evidence="3">Glucokinase</fullName>
        <ecNumber evidence="2">2.7.1.2</ecNumber>
    </recommendedName>
    <alternativeName>
        <fullName evidence="8">Glucose kinase</fullName>
    </alternativeName>
</protein>
<dbReference type="RefSeq" id="WP_063025257.1">
    <property type="nucleotide sequence ID" value="NZ_PYHS01000021.1"/>
</dbReference>
<comment type="similarity">
    <text evidence="1">Belongs to the ROK (NagC/XylR) family.</text>
</comment>
<evidence type="ECO:0000256" key="2">
    <source>
        <dbReference type="ARBA" id="ARBA00012323"/>
    </source>
</evidence>
<keyword evidence="7" id="KW-0067">ATP-binding</keyword>
<keyword evidence="4" id="KW-0808">Transferase</keyword>
<name>A0A2T2YTB5_9NOCA</name>
<dbReference type="GO" id="GO:0006096">
    <property type="term" value="P:glycolytic process"/>
    <property type="evidence" value="ECO:0007669"/>
    <property type="project" value="InterPro"/>
</dbReference>
<gene>
    <name evidence="9" type="ORF">C8259_29755</name>
</gene>
<dbReference type="InterPro" id="IPR000600">
    <property type="entry name" value="ROK"/>
</dbReference>
<keyword evidence="5" id="KW-0547">Nucleotide-binding</keyword>
<evidence type="ECO:0000256" key="1">
    <source>
        <dbReference type="ARBA" id="ARBA00006479"/>
    </source>
</evidence>
<evidence type="ECO:0000256" key="4">
    <source>
        <dbReference type="ARBA" id="ARBA00022679"/>
    </source>
</evidence>
<keyword evidence="6 9" id="KW-0418">Kinase</keyword>
<dbReference type="InterPro" id="IPR043129">
    <property type="entry name" value="ATPase_NBD"/>
</dbReference>
<dbReference type="GO" id="GO:0005524">
    <property type="term" value="F:ATP binding"/>
    <property type="evidence" value="ECO:0007669"/>
    <property type="project" value="UniProtKB-KW"/>
</dbReference>
<dbReference type="PANTHER" id="PTHR18964:SF149">
    <property type="entry name" value="BIFUNCTIONAL UDP-N-ACETYLGLUCOSAMINE 2-EPIMERASE_N-ACETYLMANNOSAMINE KINASE"/>
    <property type="match status" value="1"/>
</dbReference>
<evidence type="ECO:0000313" key="9">
    <source>
        <dbReference type="EMBL" id="PSR58726.1"/>
    </source>
</evidence>
<dbReference type="EMBL" id="PYHS01000021">
    <property type="protein sequence ID" value="PSR58726.1"/>
    <property type="molecule type" value="Genomic_DNA"/>
</dbReference>
<organism evidence="9 10">
    <name type="scientific">Nocardia nova</name>
    <dbReference type="NCBI Taxonomy" id="37330"/>
    <lineage>
        <taxon>Bacteria</taxon>
        <taxon>Bacillati</taxon>
        <taxon>Actinomycetota</taxon>
        <taxon>Actinomycetes</taxon>
        <taxon>Mycobacteriales</taxon>
        <taxon>Nocardiaceae</taxon>
        <taxon>Nocardia</taxon>
    </lineage>
</organism>
<evidence type="ECO:0000313" key="10">
    <source>
        <dbReference type="Proteomes" id="UP000241647"/>
    </source>
</evidence>
<dbReference type="EC" id="2.7.1.2" evidence="2"/>
<dbReference type="GO" id="GO:0005737">
    <property type="term" value="C:cytoplasm"/>
    <property type="evidence" value="ECO:0007669"/>
    <property type="project" value="InterPro"/>
</dbReference>
<reference evidence="9 10" key="1">
    <citation type="submission" date="2018-02" db="EMBL/GenBank/DDBJ databases">
        <title>8 Nocardia nova and 1 Nocardia cyriacigeorgica strain used for evolution to TMP-SMX.</title>
        <authorList>
            <person name="Mehta H."/>
            <person name="Weng J."/>
            <person name="Shamoo Y."/>
        </authorList>
    </citation>
    <scope>NUCLEOTIDE SEQUENCE [LARGE SCALE GENOMIC DNA]</scope>
    <source>
        <strain evidence="9 10">ATCC 33727</strain>
    </source>
</reference>
<proteinExistence type="inferred from homology"/>
<dbReference type="InterPro" id="IPR004654">
    <property type="entry name" value="ROK_glcA"/>
</dbReference>
<dbReference type="Pfam" id="PF00480">
    <property type="entry name" value="ROK"/>
    <property type="match status" value="1"/>
</dbReference>
<dbReference type="InterPro" id="IPR049874">
    <property type="entry name" value="ROK_cs"/>
</dbReference>
<comment type="caution">
    <text evidence="9">The sequence shown here is derived from an EMBL/GenBank/DDBJ whole genome shotgun (WGS) entry which is preliminary data.</text>
</comment>
<dbReference type="SUPFAM" id="SSF53067">
    <property type="entry name" value="Actin-like ATPase domain"/>
    <property type="match status" value="1"/>
</dbReference>
<accession>A0A2T2YTB5</accession>
<dbReference type="NCBIfam" id="TIGR00744">
    <property type="entry name" value="ROK_glcA_fam"/>
    <property type="match status" value="1"/>
</dbReference>
<evidence type="ECO:0000256" key="3">
    <source>
        <dbReference type="ARBA" id="ARBA00014701"/>
    </source>
</evidence>
<dbReference type="GO" id="GO:0004340">
    <property type="term" value="F:glucokinase activity"/>
    <property type="evidence" value="ECO:0007669"/>
    <property type="project" value="UniProtKB-EC"/>
</dbReference>
<evidence type="ECO:0000256" key="7">
    <source>
        <dbReference type="ARBA" id="ARBA00022840"/>
    </source>
</evidence>
<dbReference type="Gene3D" id="3.30.420.40">
    <property type="match status" value="2"/>
</dbReference>
<dbReference type="AlphaFoldDB" id="A0A2T2YTB5"/>
<dbReference type="Proteomes" id="UP000241647">
    <property type="component" value="Unassembled WGS sequence"/>
</dbReference>
<evidence type="ECO:0000256" key="8">
    <source>
        <dbReference type="ARBA" id="ARBA00032386"/>
    </source>
</evidence>
<evidence type="ECO:0000256" key="6">
    <source>
        <dbReference type="ARBA" id="ARBA00022777"/>
    </source>
</evidence>
<sequence length="324" mass="32893">MTSTRAIGLDVGGTKIAGGVIDGDGQILHRLQIPSPTDEGTDTTLAALLELVDSLRAVHPEVSSIGVGAAGMITWPSGRILTAPNNAYRDLPLQELLAERTGLPAVVENDANAAAWAEAKVGAGVGYRNLIAVTVGTGVGGGLILDGALYRGQNGIGAEIGHLVVNPSGNIRCGCGSVGCLEAHGSGTALGRRGRETAATDPGGLLATLAGGADRVTGETVFTAAQQGDPKARSLFDELGYWLGAGLASLVNVFDPQVIVISGGLVATRDYLYPPTNASFSEHVFAGPHRTLPPIIPAQLGAESGLVGAALLAMERQQQTVLAA</sequence>
<dbReference type="PANTHER" id="PTHR18964">
    <property type="entry name" value="ROK (REPRESSOR, ORF, KINASE) FAMILY"/>
    <property type="match status" value="1"/>
</dbReference>
<evidence type="ECO:0000256" key="5">
    <source>
        <dbReference type="ARBA" id="ARBA00022741"/>
    </source>
</evidence>
<dbReference type="PROSITE" id="PS01125">
    <property type="entry name" value="ROK"/>
    <property type="match status" value="1"/>
</dbReference>